<gene>
    <name evidence="1" type="ordered locus">MTR_3g049870</name>
</gene>
<reference evidence="1 3" key="2">
    <citation type="journal article" date="2014" name="BMC Genomics">
        <title>An improved genome release (version Mt4.0) for the model legume Medicago truncatula.</title>
        <authorList>
            <person name="Tang H."/>
            <person name="Krishnakumar V."/>
            <person name="Bidwell S."/>
            <person name="Rosen B."/>
            <person name="Chan A."/>
            <person name="Zhou S."/>
            <person name="Gentzbittel L."/>
            <person name="Childs K.L."/>
            <person name="Yandell M."/>
            <person name="Gundlach H."/>
            <person name="Mayer K.F."/>
            <person name="Schwartz D.C."/>
            <person name="Town C.D."/>
        </authorList>
    </citation>
    <scope>GENOME REANNOTATION</scope>
    <source>
        <strain evidence="2 3">cv. Jemalong A17</strain>
    </source>
</reference>
<dbReference type="STRING" id="3880.G7J1C1"/>
<dbReference type="EMBL" id="CM001219">
    <property type="protein sequence ID" value="AES70218.1"/>
    <property type="molecule type" value="Genomic_DNA"/>
</dbReference>
<evidence type="ECO:0000313" key="1">
    <source>
        <dbReference type="EMBL" id="AES70218.1"/>
    </source>
</evidence>
<dbReference type="HOGENOM" id="CLU_1043386_0_0_1"/>
<evidence type="ECO:0000313" key="3">
    <source>
        <dbReference type="Proteomes" id="UP000002051"/>
    </source>
</evidence>
<evidence type="ECO:0000313" key="2">
    <source>
        <dbReference type="EnsemblPlants" id="AES70218"/>
    </source>
</evidence>
<proteinExistence type="predicted"/>
<dbReference type="AlphaFoldDB" id="G7J1C1"/>
<organism evidence="1 3">
    <name type="scientific">Medicago truncatula</name>
    <name type="common">Barrel medic</name>
    <name type="synonym">Medicago tribuloides</name>
    <dbReference type="NCBI Taxonomy" id="3880"/>
    <lineage>
        <taxon>Eukaryota</taxon>
        <taxon>Viridiplantae</taxon>
        <taxon>Streptophyta</taxon>
        <taxon>Embryophyta</taxon>
        <taxon>Tracheophyta</taxon>
        <taxon>Spermatophyta</taxon>
        <taxon>Magnoliopsida</taxon>
        <taxon>eudicotyledons</taxon>
        <taxon>Gunneridae</taxon>
        <taxon>Pentapetalae</taxon>
        <taxon>rosids</taxon>
        <taxon>fabids</taxon>
        <taxon>Fabales</taxon>
        <taxon>Fabaceae</taxon>
        <taxon>Papilionoideae</taxon>
        <taxon>50 kb inversion clade</taxon>
        <taxon>NPAAA clade</taxon>
        <taxon>Hologalegina</taxon>
        <taxon>IRL clade</taxon>
        <taxon>Trifolieae</taxon>
        <taxon>Medicago</taxon>
    </lineage>
</organism>
<reference evidence="1 3" key="1">
    <citation type="journal article" date="2011" name="Nature">
        <title>The Medicago genome provides insight into the evolution of rhizobial symbioses.</title>
        <authorList>
            <person name="Young N.D."/>
            <person name="Debelle F."/>
            <person name="Oldroyd G.E."/>
            <person name="Geurts R."/>
            <person name="Cannon S.B."/>
            <person name="Udvardi M.K."/>
            <person name="Benedito V.A."/>
            <person name="Mayer K.F."/>
            <person name="Gouzy J."/>
            <person name="Schoof H."/>
            <person name="Van de Peer Y."/>
            <person name="Proost S."/>
            <person name="Cook D.R."/>
            <person name="Meyers B.C."/>
            <person name="Spannagl M."/>
            <person name="Cheung F."/>
            <person name="De Mita S."/>
            <person name="Krishnakumar V."/>
            <person name="Gundlach H."/>
            <person name="Zhou S."/>
            <person name="Mudge J."/>
            <person name="Bharti A.K."/>
            <person name="Murray J.D."/>
            <person name="Naoumkina M.A."/>
            <person name="Rosen B."/>
            <person name="Silverstein K.A."/>
            <person name="Tang H."/>
            <person name="Rombauts S."/>
            <person name="Zhao P.X."/>
            <person name="Zhou P."/>
            <person name="Barbe V."/>
            <person name="Bardou P."/>
            <person name="Bechner M."/>
            <person name="Bellec A."/>
            <person name="Berger A."/>
            <person name="Berges H."/>
            <person name="Bidwell S."/>
            <person name="Bisseling T."/>
            <person name="Choisne N."/>
            <person name="Couloux A."/>
            <person name="Denny R."/>
            <person name="Deshpande S."/>
            <person name="Dai X."/>
            <person name="Doyle J.J."/>
            <person name="Dudez A.M."/>
            <person name="Farmer A.D."/>
            <person name="Fouteau S."/>
            <person name="Franken C."/>
            <person name="Gibelin C."/>
            <person name="Gish J."/>
            <person name="Goldstein S."/>
            <person name="Gonzalez A.J."/>
            <person name="Green P.J."/>
            <person name="Hallab A."/>
            <person name="Hartog M."/>
            <person name="Hua A."/>
            <person name="Humphray S.J."/>
            <person name="Jeong D.H."/>
            <person name="Jing Y."/>
            <person name="Jocker A."/>
            <person name="Kenton S.M."/>
            <person name="Kim D.J."/>
            <person name="Klee K."/>
            <person name="Lai H."/>
            <person name="Lang C."/>
            <person name="Lin S."/>
            <person name="Macmil S.L."/>
            <person name="Magdelenat G."/>
            <person name="Matthews L."/>
            <person name="McCorrison J."/>
            <person name="Monaghan E.L."/>
            <person name="Mun J.H."/>
            <person name="Najar F.Z."/>
            <person name="Nicholson C."/>
            <person name="Noirot C."/>
            <person name="O'Bleness M."/>
            <person name="Paule C.R."/>
            <person name="Poulain J."/>
            <person name="Prion F."/>
            <person name="Qin B."/>
            <person name="Qu C."/>
            <person name="Retzel E.F."/>
            <person name="Riddle C."/>
            <person name="Sallet E."/>
            <person name="Samain S."/>
            <person name="Samson N."/>
            <person name="Sanders I."/>
            <person name="Saurat O."/>
            <person name="Scarpelli C."/>
            <person name="Schiex T."/>
            <person name="Segurens B."/>
            <person name="Severin A.J."/>
            <person name="Sherrier D.J."/>
            <person name="Shi R."/>
            <person name="Sims S."/>
            <person name="Singer S.R."/>
            <person name="Sinharoy S."/>
            <person name="Sterck L."/>
            <person name="Viollet A."/>
            <person name="Wang B.B."/>
            <person name="Wang K."/>
            <person name="Wang M."/>
            <person name="Wang X."/>
            <person name="Warfsmann J."/>
            <person name="Weissenbach J."/>
            <person name="White D.D."/>
            <person name="White J.D."/>
            <person name="Wiley G.B."/>
            <person name="Wincker P."/>
            <person name="Xing Y."/>
            <person name="Yang L."/>
            <person name="Yao Z."/>
            <person name="Ying F."/>
            <person name="Zhai J."/>
            <person name="Zhou L."/>
            <person name="Zuber A."/>
            <person name="Denarie J."/>
            <person name="Dixon R.A."/>
            <person name="May G.D."/>
            <person name="Schwartz D.C."/>
            <person name="Rogers J."/>
            <person name="Quetier F."/>
            <person name="Town C.D."/>
            <person name="Roe B.A."/>
        </authorList>
    </citation>
    <scope>NUCLEOTIDE SEQUENCE [LARGE SCALE GENOMIC DNA]</scope>
    <source>
        <strain evidence="1">A17</strain>
        <strain evidence="2 3">cv. Jemalong A17</strain>
    </source>
</reference>
<dbReference type="Proteomes" id="UP000002051">
    <property type="component" value="Chromosome 3"/>
</dbReference>
<dbReference type="EnsemblPlants" id="AES70218">
    <property type="protein sequence ID" value="AES70218"/>
    <property type="gene ID" value="MTR_3g049870"/>
</dbReference>
<reference evidence="2" key="3">
    <citation type="submission" date="2015-04" db="UniProtKB">
        <authorList>
            <consortium name="EnsemblPlants"/>
        </authorList>
    </citation>
    <scope>IDENTIFICATION</scope>
    <source>
        <strain evidence="2">cv. Jemalong A17</strain>
    </source>
</reference>
<name>G7J1C1_MEDTR</name>
<evidence type="ECO:0008006" key="4">
    <source>
        <dbReference type="Google" id="ProtNLM"/>
    </source>
</evidence>
<keyword evidence="3" id="KW-1185">Reference proteome</keyword>
<sequence>MAKAQSELGSISNLNSTQGGPIPWTRPKSQWIAVQTLNFDLPVQIHDVMTTSRSIQVSFEDNCQGEGYKFFYARIDEELWDILEDGVDLVLDEEGLYKKHHKIGGILVVALPHKECLKMSDKSTAKVMFASLCSNYEGNKKIKEYKATMLVQFQILKKRYVAADHLKKILRSLPAKWRPKVAAIEEARDLNVERKKITRGNKRKQEGELGVEDIGAKVQSKLGFVKLDGRIWVKGDQNRGVWVKRVWVHERKPKNWVLFSGADRLAS</sequence>
<accession>G7J1C1</accession>
<protein>
    <recommendedName>
        <fullName evidence="4">Aspartyl-tRNA synthetase</fullName>
    </recommendedName>
</protein>
<dbReference type="PANTHER" id="PTHR34676">
    <property type="entry name" value="DUF4219 DOMAIN-CONTAINING PROTEIN-RELATED"/>
    <property type="match status" value="1"/>
</dbReference>
<dbReference type="PaxDb" id="3880-AES70218"/>
<dbReference type="PANTHER" id="PTHR34676:SF27">
    <property type="entry name" value="ASPARTYL-TRNA SYNTHETASE"/>
    <property type="match status" value="1"/>
</dbReference>